<dbReference type="AlphaFoldDB" id="A0A1W6N1C5"/>
<dbReference type="PANTHER" id="PTHR34001:SF3">
    <property type="entry name" value="BLL7405 PROTEIN"/>
    <property type="match status" value="1"/>
</dbReference>
<dbReference type="GO" id="GO:0009279">
    <property type="term" value="C:cell outer membrane"/>
    <property type="evidence" value="ECO:0007669"/>
    <property type="project" value="UniProtKB-SubCell"/>
</dbReference>
<protein>
    <recommendedName>
        <fullName evidence="7">Outer membrane protein beta-barrel domain-containing protein</fullName>
    </recommendedName>
</protein>
<dbReference type="KEGG" id="mbry:B1812_13360"/>
<name>A0A1W6N1C5_9HYPH</name>
<evidence type="ECO:0000256" key="6">
    <source>
        <dbReference type="SAM" id="SignalP"/>
    </source>
</evidence>
<evidence type="ECO:0000256" key="1">
    <source>
        <dbReference type="ARBA" id="ARBA00004442"/>
    </source>
</evidence>
<comment type="similarity">
    <text evidence="5">Belongs to the Omp25/RopB family.</text>
</comment>
<dbReference type="EMBL" id="CP019948">
    <property type="protein sequence ID" value="ARN83633.1"/>
    <property type="molecule type" value="Genomic_DNA"/>
</dbReference>
<dbReference type="SUPFAM" id="SSF56925">
    <property type="entry name" value="OMPA-like"/>
    <property type="match status" value="1"/>
</dbReference>
<dbReference type="InterPro" id="IPR011250">
    <property type="entry name" value="OMP/PagP_B-barrel"/>
</dbReference>
<accession>A0A1W6N1C5</accession>
<dbReference type="InterPro" id="IPR051692">
    <property type="entry name" value="OMP-like"/>
</dbReference>
<evidence type="ECO:0000256" key="3">
    <source>
        <dbReference type="ARBA" id="ARBA00023136"/>
    </source>
</evidence>
<organism evidence="8 9">
    <name type="scientific">Methylocystis bryophila</name>
    <dbReference type="NCBI Taxonomy" id="655015"/>
    <lineage>
        <taxon>Bacteria</taxon>
        <taxon>Pseudomonadati</taxon>
        <taxon>Pseudomonadota</taxon>
        <taxon>Alphaproteobacteria</taxon>
        <taxon>Hyphomicrobiales</taxon>
        <taxon>Methylocystaceae</taxon>
        <taxon>Methylocystis</taxon>
    </lineage>
</organism>
<keyword evidence="9" id="KW-1185">Reference proteome</keyword>
<dbReference type="InterPro" id="IPR027385">
    <property type="entry name" value="Beta-barrel_OMP"/>
</dbReference>
<evidence type="ECO:0000256" key="5">
    <source>
        <dbReference type="ARBA" id="ARBA00038306"/>
    </source>
</evidence>
<keyword evidence="2 6" id="KW-0732">Signal</keyword>
<evidence type="ECO:0000313" key="8">
    <source>
        <dbReference type="EMBL" id="ARN83633.1"/>
    </source>
</evidence>
<comment type="subcellular location">
    <subcellularLocation>
        <location evidence="1">Cell outer membrane</location>
    </subcellularLocation>
</comment>
<keyword evidence="4" id="KW-0998">Cell outer membrane</keyword>
<feature type="domain" description="Outer membrane protein beta-barrel" evidence="7">
    <location>
        <begin position="39"/>
        <end position="302"/>
    </location>
</feature>
<gene>
    <name evidence="8" type="ORF">B1812_13360</name>
</gene>
<evidence type="ECO:0000256" key="2">
    <source>
        <dbReference type="ARBA" id="ARBA00022729"/>
    </source>
</evidence>
<dbReference type="STRING" id="655015.B1812_13360"/>
<evidence type="ECO:0000313" key="9">
    <source>
        <dbReference type="Proteomes" id="UP000193978"/>
    </source>
</evidence>
<proteinExistence type="inferred from homology"/>
<dbReference type="OrthoDB" id="8445385at2"/>
<evidence type="ECO:0000259" key="7">
    <source>
        <dbReference type="Pfam" id="PF13505"/>
    </source>
</evidence>
<dbReference type="Gene3D" id="2.40.160.20">
    <property type="match status" value="1"/>
</dbReference>
<reference evidence="8 9" key="1">
    <citation type="submission" date="2017-02" db="EMBL/GenBank/DDBJ databases">
        <authorList>
            <person name="Peterson S.W."/>
        </authorList>
    </citation>
    <scope>NUCLEOTIDE SEQUENCE [LARGE SCALE GENOMIC DNA]</scope>
    <source>
        <strain evidence="8 9">S285</strain>
    </source>
</reference>
<feature type="chain" id="PRO_5012823001" description="Outer membrane protein beta-barrel domain-containing protein" evidence="6">
    <location>
        <begin position="21"/>
        <end position="314"/>
    </location>
</feature>
<dbReference type="RefSeq" id="WP_085773709.1">
    <property type="nucleotide sequence ID" value="NZ_AP027149.1"/>
</dbReference>
<dbReference type="Pfam" id="PF13505">
    <property type="entry name" value="OMP_b-brl"/>
    <property type="match status" value="1"/>
</dbReference>
<keyword evidence="3" id="KW-0472">Membrane</keyword>
<dbReference type="Proteomes" id="UP000193978">
    <property type="component" value="Chromosome"/>
</dbReference>
<feature type="signal peptide" evidence="6">
    <location>
        <begin position="1"/>
        <end position="20"/>
    </location>
</feature>
<dbReference type="PANTHER" id="PTHR34001">
    <property type="entry name" value="BLL7405 PROTEIN"/>
    <property type="match status" value="1"/>
</dbReference>
<evidence type="ECO:0000256" key="4">
    <source>
        <dbReference type="ARBA" id="ARBA00023237"/>
    </source>
</evidence>
<sequence>MNLLSISTILIALTGGSALAADHAPWKGDASPSPAPPPSWSGFYAGLNAGGGVSTSTIVPTSGYSVFDWAAGVYNLPFGWTSGYRTANASVGQAGVIGGGQIGYNFLIGPSWLVGFETDFQGTGLSGSGSSTGLAGGSGNTTHAAENFLHLQSGIVSVSSGLDWIGTVRGRLGLLATPSVLIFATGGLAYGNTNGAVNTSGYHWHPGHEDAHPENPVTPTWSSFDTASAGWTVGGGAEWMFWPGWSAKIEALYYDLGSRSVNGQLSPLINPAAPNSVAIINAADTTFNYQGVIARAGVNYHFNWGAPSAFLAKD</sequence>